<evidence type="ECO:0000313" key="1">
    <source>
        <dbReference type="EMBL" id="KAH3695396.1"/>
    </source>
</evidence>
<protein>
    <submittedName>
        <fullName evidence="1">Uncharacterized protein</fullName>
    </submittedName>
</protein>
<reference evidence="1" key="1">
    <citation type="journal article" date="2019" name="bioRxiv">
        <title>The Genome of the Zebra Mussel, Dreissena polymorpha: A Resource for Invasive Species Research.</title>
        <authorList>
            <person name="McCartney M.A."/>
            <person name="Auch B."/>
            <person name="Kono T."/>
            <person name="Mallez S."/>
            <person name="Zhang Y."/>
            <person name="Obille A."/>
            <person name="Becker A."/>
            <person name="Abrahante J.E."/>
            <person name="Garbe J."/>
            <person name="Badalamenti J.P."/>
            <person name="Herman A."/>
            <person name="Mangelson H."/>
            <person name="Liachko I."/>
            <person name="Sullivan S."/>
            <person name="Sone E.D."/>
            <person name="Koren S."/>
            <person name="Silverstein K.A.T."/>
            <person name="Beckman K.B."/>
            <person name="Gohl D.M."/>
        </authorList>
    </citation>
    <scope>NUCLEOTIDE SEQUENCE</scope>
    <source>
        <strain evidence="1">Duluth1</strain>
        <tissue evidence="1">Whole animal</tissue>
    </source>
</reference>
<dbReference type="Proteomes" id="UP000828390">
    <property type="component" value="Unassembled WGS sequence"/>
</dbReference>
<gene>
    <name evidence="1" type="ORF">DPMN_082855</name>
</gene>
<evidence type="ECO:0000313" key="2">
    <source>
        <dbReference type="Proteomes" id="UP000828390"/>
    </source>
</evidence>
<comment type="caution">
    <text evidence="1">The sequence shown here is derived from an EMBL/GenBank/DDBJ whole genome shotgun (WGS) entry which is preliminary data.</text>
</comment>
<dbReference type="EMBL" id="JAIWYP010000016">
    <property type="protein sequence ID" value="KAH3695396.1"/>
    <property type="molecule type" value="Genomic_DNA"/>
</dbReference>
<keyword evidence="2" id="KW-1185">Reference proteome</keyword>
<accession>A0A9D3YAS6</accession>
<organism evidence="1 2">
    <name type="scientific">Dreissena polymorpha</name>
    <name type="common">Zebra mussel</name>
    <name type="synonym">Mytilus polymorpha</name>
    <dbReference type="NCBI Taxonomy" id="45954"/>
    <lineage>
        <taxon>Eukaryota</taxon>
        <taxon>Metazoa</taxon>
        <taxon>Spiralia</taxon>
        <taxon>Lophotrochozoa</taxon>
        <taxon>Mollusca</taxon>
        <taxon>Bivalvia</taxon>
        <taxon>Autobranchia</taxon>
        <taxon>Heteroconchia</taxon>
        <taxon>Euheterodonta</taxon>
        <taxon>Imparidentia</taxon>
        <taxon>Neoheterodontei</taxon>
        <taxon>Myida</taxon>
        <taxon>Dreissenoidea</taxon>
        <taxon>Dreissenidae</taxon>
        <taxon>Dreissena</taxon>
    </lineage>
</organism>
<sequence>MNETWSGGNMYELDLVRREHVSLWPGQEGTCMHETWSGGNIMNETWSGGNMYVRDLARREHV</sequence>
<dbReference type="AlphaFoldDB" id="A0A9D3YAS6"/>
<reference evidence="1" key="2">
    <citation type="submission" date="2020-11" db="EMBL/GenBank/DDBJ databases">
        <authorList>
            <person name="McCartney M.A."/>
            <person name="Auch B."/>
            <person name="Kono T."/>
            <person name="Mallez S."/>
            <person name="Becker A."/>
            <person name="Gohl D.M."/>
            <person name="Silverstein K.A.T."/>
            <person name="Koren S."/>
            <person name="Bechman K.B."/>
            <person name="Herman A."/>
            <person name="Abrahante J.E."/>
            <person name="Garbe J."/>
        </authorList>
    </citation>
    <scope>NUCLEOTIDE SEQUENCE</scope>
    <source>
        <strain evidence="1">Duluth1</strain>
        <tissue evidence="1">Whole animal</tissue>
    </source>
</reference>
<name>A0A9D3YAS6_DREPO</name>
<proteinExistence type="predicted"/>